<evidence type="ECO:0000259" key="2">
    <source>
        <dbReference type="Pfam" id="PF01266"/>
    </source>
</evidence>
<evidence type="ECO:0000313" key="4">
    <source>
        <dbReference type="Proteomes" id="UP000199093"/>
    </source>
</evidence>
<gene>
    <name evidence="3" type="ORF">SAMN04487993_101363</name>
</gene>
<dbReference type="AlphaFoldDB" id="A0A1G8PRL9"/>
<protein>
    <submittedName>
        <fullName evidence="3">Glycine/D-amino acid oxidase</fullName>
    </submittedName>
</protein>
<accession>A0A1G8PRL9</accession>
<dbReference type="EMBL" id="FNEJ01000013">
    <property type="protein sequence ID" value="SDI94855.1"/>
    <property type="molecule type" value="Genomic_DNA"/>
</dbReference>
<dbReference type="GO" id="GO:0005737">
    <property type="term" value="C:cytoplasm"/>
    <property type="evidence" value="ECO:0007669"/>
    <property type="project" value="TreeGrafter"/>
</dbReference>
<keyword evidence="4" id="KW-1185">Reference proteome</keyword>
<organism evidence="3 4">
    <name type="scientific">Salipiger marinus</name>
    <dbReference type="NCBI Taxonomy" id="555512"/>
    <lineage>
        <taxon>Bacteria</taxon>
        <taxon>Pseudomonadati</taxon>
        <taxon>Pseudomonadota</taxon>
        <taxon>Alphaproteobacteria</taxon>
        <taxon>Rhodobacterales</taxon>
        <taxon>Roseobacteraceae</taxon>
        <taxon>Salipiger</taxon>
    </lineage>
</organism>
<dbReference type="PRINTS" id="PR00411">
    <property type="entry name" value="PNDRDTASEI"/>
</dbReference>
<dbReference type="Proteomes" id="UP000199093">
    <property type="component" value="Unassembled WGS sequence"/>
</dbReference>
<dbReference type="InterPro" id="IPR006076">
    <property type="entry name" value="FAD-dep_OxRdtase"/>
</dbReference>
<sequence>MRADNLWQQTAQERLETPPLDTDRSCDLVLLGGGFTGCAAALAAAEAGASVLLCEALAPGHGGSGRNVGLVNAGLWLPPEALARGLEPARAARLTAMLGQGPGLVFDLIARHGIACEPQRAGTLHCAPDARGLADLRDRHRQLTATGAPVVLLSAEDAQARSGVAGLRGALHDPRAGTIQPLAYLRGLARAAQAAGATLCGQTPVRSVRRDGADWLLQAGQHQIRARALLVATNAYHISTQGIDIPKIPAVYYFQAATDPLPDPVLPGHEGCWDTAKIMTSWRRDTEGRLILGAMGRPEDVLGQRLHLGWARRKLARLYPHLAGQRFACWWSGRIAMTGDHIPKILQLGPQGYAITGYSGRGIAPGTVLGQALARVCLGADPEDLPLPVQTAHWEPGGALREILYETAARVAHLPGAG</sequence>
<proteinExistence type="predicted"/>
<dbReference type="RefSeq" id="WP_089848654.1">
    <property type="nucleotide sequence ID" value="NZ_FNEJ01000013.1"/>
</dbReference>
<dbReference type="OrthoDB" id="9806601at2"/>
<name>A0A1G8PRL9_9RHOB</name>
<keyword evidence="1" id="KW-0560">Oxidoreductase</keyword>
<dbReference type="PANTHER" id="PTHR13847:SF281">
    <property type="entry name" value="FAD DEPENDENT OXIDOREDUCTASE DOMAIN-CONTAINING PROTEIN"/>
    <property type="match status" value="1"/>
</dbReference>
<dbReference type="Pfam" id="PF01266">
    <property type="entry name" value="DAO"/>
    <property type="match status" value="1"/>
</dbReference>
<feature type="domain" description="FAD dependent oxidoreductase" evidence="2">
    <location>
        <begin position="27"/>
        <end position="375"/>
    </location>
</feature>
<dbReference type="InterPro" id="IPR036188">
    <property type="entry name" value="FAD/NAD-bd_sf"/>
</dbReference>
<evidence type="ECO:0000256" key="1">
    <source>
        <dbReference type="ARBA" id="ARBA00023002"/>
    </source>
</evidence>
<dbReference type="SUPFAM" id="SSF51905">
    <property type="entry name" value="FAD/NAD(P)-binding domain"/>
    <property type="match status" value="1"/>
</dbReference>
<dbReference type="PANTHER" id="PTHR13847">
    <property type="entry name" value="SARCOSINE DEHYDROGENASE-RELATED"/>
    <property type="match status" value="1"/>
</dbReference>
<evidence type="ECO:0000313" key="3">
    <source>
        <dbReference type="EMBL" id="SDI94855.1"/>
    </source>
</evidence>
<dbReference type="GO" id="GO:0016491">
    <property type="term" value="F:oxidoreductase activity"/>
    <property type="evidence" value="ECO:0007669"/>
    <property type="project" value="UniProtKB-KW"/>
</dbReference>
<dbReference type="Gene3D" id="3.50.50.60">
    <property type="entry name" value="FAD/NAD(P)-binding domain"/>
    <property type="match status" value="1"/>
</dbReference>
<dbReference type="Gene3D" id="3.30.9.10">
    <property type="entry name" value="D-Amino Acid Oxidase, subunit A, domain 2"/>
    <property type="match status" value="1"/>
</dbReference>
<dbReference type="STRING" id="555512.SAMN04487993_101363"/>
<reference evidence="3 4" key="1">
    <citation type="submission" date="2016-10" db="EMBL/GenBank/DDBJ databases">
        <authorList>
            <person name="de Groot N.N."/>
        </authorList>
    </citation>
    <scope>NUCLEOTIDE SEQUENCE [LARGE SCALE GENOMIC DNA]</scope>
    <source>
        <strain evidence="3 4">DSM 26424</strain>
    </source>
</reference>